<keyword evidence="3" id="KW-1185">Reference proteome</keyword>
<protein>
    <recommendedName>
        <fullName evidence="4">Glycosyltransferase RgtA/B/C/D-like domain-containing protein</fullName>
    </recommendedName>
</protein>
<dbReference type="EMBL" id="FMUR01000009">
    <property type="protein sequence ID" value="SCY16864.1"/>
    <property type="molecule type" value="Genomic_DNA"/>
</dbReference>
<dbReference type="OrthoDB" id="2000256at2"/>
<feature type="transmembrane region" description="Helical" evidence="1">
    <location>
        <begin position="49"/>
        <end position="69"/>
    </location>
</feature>
<keyword evidence="1" id="KW-0812">Transmembrane</keyword>
<name>A0A1G5DQD1_9FIRM</name>
<accession>A0A1G5DQD1</accession>
<feature type="transmembrane region" description="Helical" evidence="1">
    <location>
        <begin position="128"/>
        <end position="144"/>
    </location>
</feature>
<dbReference type="RefSeq" id="WP_074462218.1">
    <property type="nucleotide sequence ID" value="NZ_FMUR01000009.1"/>
</dbReference>
<evidence type="ECO:0008006" key="4">
    <source>
        <dbReference type="Google" id="ProtNLM"/>
    </source>
</evidence>
<dbReference type="Proteomes" id="UP000183047">
    <property type="component" value="Unassembled WGS sequence"/>
</dbReference>
<feature type="transmembrane region" description="Helical" evidence="1">
    <location>
        <begin position="402"/>
        <end position="419"/>
    </location>
</feature>
<feature type="transmembrane region" description="Helical" evidence="1">
    <location>
        <begin position="171"/>
        <end position="187"/>
    </location>
</feature>
<feature type="transmembrane region" description="Helical" evidence="1">
    <location>
        <begin position="6"/>
        <end position="28"/>
    </location>
</feature>
<dbReference type="PROSITE" id="PS51257">
    <property type="entry name" value="PROKAR_LIPOPROTEIN"/>
    <property type="match status" value="1"/>
</dbReference>
<dbReference type="AlphaFoldDB" id="A0A1G5DQD1"/>
<organism evidence="2 3">
    <name type="scientific">Butyrivibrio hungatei</name>
    <dbReference type="NCBI Taxonomy" id="185008"/>
    <lineage>
        <taxon>Bacteria</taxon>
        <taxon>Bacillati</taxon>
        <taxon>Bacillota</taxon>
        <taxon>Clostridia</taxon>
        <taxon>Lachnospirales</taxon>
        <taxon>Lachnospiraceae</taxon>
        <taxon>Butyrivibrio</taxon>
    </lineage>
</organism>
<sequence>MRKIKLAEISIISVLIWIGCIIFSNICYEECDDITMNFIAAGAYGEPSQYLVYSGILLGYFIKFMYALFPSVNCYLWVYLIFNLLAVILLLLAVTHDASYLTTAILSVFINILFAKDIYINLQYTKNAVLYAAVGFAVLAWALGREKTNIIYVIASSVLIALGLSARKDSFLMVLPFGFIVVALVLFRKRAEIRKRGIYLLIPLLLTLVVVSSNFVAFKLNKGWKDFYEWDGIMIQKRDYGNYNFNWNREGYEKAGFSEGDFKLLDEWMWNDTEVFSLDKVRQIQIIGKDTRVSNLRFDPDIFAQTFEEIQKTSTLSVLPYVLLGLLLLTVALCIFSKSYLHLAASLVCVITAYGELYYLLNMRRAIWRAEFGVWFVPIVFLTMFATVLPKPELKSTGKKRILGIVMAVIAVVTLFSWQKNYLDYSRRSYLQVSDSDVERHNEIDSLAKSNGYYVVSVMRMVVGMCGAKNIFEIDKKYDGWFDNILFDGGWLLPSPIGLYSFNKNGVSTSAAALVDRDDVYYWGDGERMGYLYQFLNEHYGPGIEVRDTEVNGVSVWKFFRAQQGNEIKE</sequence>
<evidence type="ECO:0000313" key="2">
    <source>
        <dbReference type="EMBL" id="SCY16864.1"/>
    </source>
</evidence>
<reference evidence="3" key="1">
    <citation type="submission" date="2016-10" db="EMBL/GenBank/DDBJ databases">
        <authorList>
            <person name="Varghese N."/>
            <person name="Submissions S."/>
        </authorList>
    </citation>
    <scope>NUCLEOTIDE SEQUENCE [LARGE SCALE GENOMIC DNA]</scope>
    <source>
        <strain evidence="3">XBD2006</strain>
    </source>
</reference>
<feature type="transmembrane region" description="Helical" evidence="1">
    <location>
        <begin position="318"/>
        <end position="336"/>
    </location>
</feature>
<feature type="transmembrane region" description="Helical" evidence="1">
    <location>
        <begin position="75"/>
        <end position="94"/>
    </location>
</feature>
<evidence type="ECO:0000313" key="3">
    <source>
        <dbReference type="Proteomes" id="UP000183047"/>
    </source>
</evidence>
<evidence type="ECO:0000256" key="1">
    <source>
        <dbReference type="SAM" id="Phobius"/>
    </source>
</evidence>
<keyword evidence="1" id="KW-0472">Membrane</keyword>
<feature type="transmembrane region" description="Helical" evidence="1">
    <location>
        <begin position="101"/>
        <end position="122"/>
    </location>
</feature>
<keyword evidence="1" id="KW-1133">Transmembrane helix</keyword>
<feature type="transmembrane region" description="Helical" evidence="1">
    <location>
        <begin position="199"/>
        <end position="218"/>
    </location>
</feature>
<feature type="transmembrane region" description="Helical" evidence="1">
    <location>
        <begin position="149"/>
        <end position="165"/>
    </location>
</feature>
<proteinExistence type="predicted"/>
<feature type="transmembrane region" description="Helical" evidence="1">
    <location>
        <begin position="372"/>
        <end position="390"/>
    </location>
</feature>
<feature type="transmembrane region" description="Helical" evidence="1">
    <location>
        <begin position="343"/>
        <end position="360"/>
    </location>
</feature>
<gene>
    <name evidence="2" type="ORF">SAMN02910451_01592</name>
</gene>